<comment type="caution">
    <text evidence="8">The sequence shown here is derived from an EMBL/GenBank/DDBJ whole genome shotgun (WGS) entry which is preliminary data.</text>
</comment>
<dbReference type="OrthoDB" id="9768793at2"/>
<dbReference type="FunFam" id="3.20.20.100:FF:000006">
    <property type="entry name" value="Aldo-keto reductase family 1 member A1"/>
    <property type="match status" value="1"/>
</dbReference>
<dbReference type="InterPro" id="IPR020471">
    <property type="entry name" value="AKR"/>
</dbReference>
<dbReference type="STRING" id="989403.SAMN05421798_11144"/>
<dbReference type="EMBL" id="LMCB01000159">
    <property type="protein sequence ID" value="KZL05127.1"/>
    <property type="molecule type" value="Genomic_DNA"/>
</dbReference>
<dbReference type="EC" id="1.-.-.-" evidence="8"/>
<evidence type="ECO:0000256" key="2">
    <source>
        <dbReference type="ARBA" id="ARBA00022857"/>
    </source>
</evidence>
<dbReference type="SUPFAM" id="SSF51430">
    <property type="entry name" value="NAD(P)-linked oxidoreductase"/>
    <property type="match status" value="1"/>
</dbReference>
<reference evidence="8 9" key="1">
    <citation type="journal article" date="2016" name="Front. Microbiol.">
        <title>Comparative Genomic Analysis Reveals a Diverse Repertoire of Genes Involved in Prokaryote-Eukaryote Interactions within the Pseudovibrio Genus.</title>
        <authorList>
            <person name="Romano S."/>
            <person name="Fernandez-Guerra A."/>
            <person name="Reen F.J."/>
            <person name="Glockner F.O."/>
            <person name="Crowley S.P."/>
            <person name="O'Sullivan O."/>
            <person name="Cotter P.D."/>
            <person name="Adams C."/>
            <person name="Dobson A.D."/>
            <person name="O'Gara F."/>
        </authorList>
    </citation>
    <scope>NUCLEOTIDE SEQUENCE [LARGE SCALE GENOMIC DNA]</scope>
    <source>
        <strain evidence="8 9">Ad2</strain>
    </source>
</reference>
<dbReference type="InterPro" id="IPR018170">
    <property type="entry name" value="Aldo/ket_reductase_CS"/>
</dbReference>
<feature type="site" description="Lowers pKa of active site Tyr" evidence="6">
    <location>
        <position position="77"/>
    </location>
</feature>
<evidence type="ECO:0000256" key="1">
    <source>
        <dbReference type="ARBA" id="ARBA00007905"/>
    </source>
</evidence>
<dbReference type="Gene3D" id="3.20.20.100">
    <property type="entry name" value="NADP-dependent oxidoreductase domain"/>
    <property type="match status" value="1"/>
</dbReference>
<proteinExistence type="inferred from homology"/>
<dbReference type="GO" id="GO:0008106">
    <property type="term" value="F:alcohol dehydrogenase (NADP+) activity"/>
    <property type="evidence" value="ECO:0007669"/>
    <property type="project" value="InterPro"/>
</dbReference>
<protein>
    <submittedName>
        <fullName evidence="8">Putative oxidoreductase</fullName>
        <ecNumber evidence="8">1.-.-.-</ecNumber>
    </submittedName>
</protein>
<gene>
    <name evidence="8" type="ORF">PsAD2_04482</name>
</gene>
<keyword evidence="3 8" id="KW-0560">Oxidoreductase</keyword>
<dbReference type="PATRIC" id="fig|989403.3.peg.4912"/>
<dbReference type="CDD" id="cd19123">
    <property type="entry name" value="AKR_AKR3G1"/>
    <property type="match status" value="1"/>
</dbReference>
<comment type="similarity">
    <text evidence="1">Belongs to the aldo/keto reductase family.</text>
</comment>
<organism evidence="8 9">
    <name type="scientific">Pseudovibrio axinellae</name>
    <dbReference type="NCBI Taxonomy" id="989403"/>
    <lineage>
        <taxon>Bacteria</taxon>
        <taxon>Pseudomonadati</taxon>
        <taxon>Pseudomonadota</taxon>
        <taxon>Alphaproteobacteria</taxon>
        <taxon>Hyphomicrobiales</taxon>
        <taxon>Stappiaceae</taxon>
        <taxon>Pseudovibrio</taxon>
    </lineage>
</organism>
<dbReference type="InterPro" id="IPR044496">
    <property type="entry name" value="AKR3G"/>
</dbReference>
<evidence type="ECO:0000256" key="4">
    <source>
        <dbReference type="PIRSR" id="PIRSR000097-1"/>
    </source>
</evidence>
<dbReference type="Proteomes" id="UP000076577">
    <property type="component" value="Unassembled WGS sequence"/>
</dbReference>
<dbReference type="PRINTS" id="PR00069">
    <property type="entry name" value="ALDKETRDTASE"/>
</dbReference>
<name>A0A165T0I7_9HYPH</name>
<dbReference type="RefSeq" id="WP_068010847.1">
    <property type="nucleotide sequence ID" value="NZ_FOFM01000011.1"/>
</dbReference>
<feature type="domain" description="NADP-dependent oxidoreductase" evidence="7">
    <location>
        <begin position="15"/>
        <end position="291"/>
    </location>
</feature>
<keyword evidence="9" id="KW-1185">Reference proteome</keyword>
<keyword evidence="2" id="KW-0521">NADP</keyword>
<evidence type="ECO:0000256" key="5">
    <source>
        <dbReference type="PIRSR" id="PIRSR000097-2"/>
    </source>
</evidence>
<dbReference type="AlphaFoldDB" id="A0A165T0I7"/>
<dbReference type="PROSITE" id="PS00798">
    <property type="entry name" value="ALDOKETO_REDUCTASE_1"/>
    <property type="match status" value="1"/>
</dbReference>
<evidence type="ECO:0000256" key="3">
    <source>
        <dbReference type="ARBA" id="ARBA00023002"/>
    </source>
</evidence>
<dbReference type="InterPro" id="IPR023210">
    <property type="entry name" value="NADP_OxRdtase_dom"/>
</dbReference>
<dbReference type="InterPro" id="IPR036812">
    <property type="entry name" value="NAD(P)_OxRdtase_dom_sf"/>
</dbReference>
<feature type="active site" description="Proton donor" evidence="4">
    <location>
        <position position="48"/>
    </location>
</feature>
<evidence type="ECO:0000256" key="6">
    <source>
        <dbReference type="PIRSR" id="PIRSR000097-3"/>
    </source>
</evidence>
<dbReference type="PIRSF" id="PIRSF000097">
    <property type="entry name" value="AKR"/>
    <property type="match status" value="1"/>
</dbReference>
<evidence type="ECO:0000313" key="9">
    <source>
        <dbReference type="Proteomes" id="UP000076577"/>
    </source>
</evidence>
<accession>A0A165T0I7</accession>
<dbReference type="PROSITE" id="PS00062">
    <property type="entry name" value="ALDOKETO_REDUCTASE_2"/>
    <property type="match status" value="1"/>
</dbReference>
<evidence type="ECO:0000313" key="8">
    <source>
        <dbReference type="EMBL" id="KZL05127.1"/>
    </source>
</evidence>
<dbReference type="Pfam" id="PF00248">
    <property type="entry name" value="Aldo_ket_red"/>
    <property type="match status" value="1"/>
</dbReference>
<dbReference type="PANTHER" id="PTHR11732">
    <property type="entry name" value="ALDO/KETO REDUCTASE"/>
    <property type="match status" value="1"/>
</dbReference>
<feature type="binding site" evidence="5">
    <location>
        <position position="110"/>
    </location>
    <ligand>
        <name>substrate</name>
    </ligand>
</feature>
<evidence type="ECO:0000259" key="7">
    <source>
        <dbReference type="Pfam" id="PF00248"/>
    </source>
</evidence>
<sequence>MRTKTLSTGYEIPMLGLGSVSFGEGKTYPAIRAALKAGYRHIDCAMMYGNEADIGQALADAMQEDGIRRDELFITSKLWNSFHRPEDVPVALEKTLSDLQLDYLDLYLMHWPVALKAGVKKPQSAEDYLSLEEVPLMSTWRALEECFDEGRVRTIGVSNFSAHKLEDLIMEARVVPAVNQVELHPFLQQGELRSYCMHNNIALTAYAPLGRGIPAELSADQKKDVLLVHPVIEEIAEKHGVSTSQVLLKWAIENEIIVVPKSGDPGRLAQNFAALECELDEHDMSRIAALDKNHRFVPGEGYFLSGSPYTWENLWDEPRPV</sequence>